<dbReference type="InterPro" id="IPR039675">
    <property type="entry name" value="CILP1/CILP2"/>
</dbReference>
<feature type="domain" description="WxxW" evidence="6">
    <location>
        <begin position="126"/>
        <end position="208"/>
    </location>
</feature>
<dbReference type="PANTHER" id="PTHR15031:SF4">
    <property type="entry name" value="CARTILAGE INTERMEDIATE LAYER PROTEIN 1"/>
    <property type="match status" value="1"/>
</dbReference>
<name>A0AAN8PTP2_PATCE</name>
<evidence type="ECO:0000313" key="7">
    <source>
        <dbReference type="EMBL" id="KAK6182249.1"/>
    </source>
</evidence>
<dbReference type="EMBL" id="JAZGQO010000007">
    <property type="protein sequence ID" value="KAK6182249.1"/>
    <property type="molecule type" value="Genomic_DNA"/>
</dbReference>
<feature type="domain" description="WxxW" evidence="6">
    <location>
        <begin position="693"/>
        <end position="775"/>
    </location>
</feature>
<keyword evidence="2" id="KW-0964">Secreted</keyword>
<gene>
    <name evidence="7" type="ORF">SNE40_009975</name>
</gene>
<keyword evidence="4" id="KW-0325">Glycoprotein</keyword>
<organism evidence="7 8">
    <name type="scientific">Patella caerulea</name>
    <name type="common">Rayed Mediterranean limpet</name>
    <dbReference type="NCBI Taxonomy" id="87958"/>
    <lineage>
        <taxon>Eukaryota</taxon>
        <taxon>Metazoa</taxon>
        <taxon>Spiralia</taxon>
        <taxon>Lophotrochozoa</taxon>
        <taxon>Mollusca</taxon>
        <taxon>Gastropoda</taxon>
        <taxon>Patellogastropoda</taxon>
        <taxon>Patelloidea</taxon>
        <taxon>Patellidae</taxon>
        <taxon>Patella</taxon>
    </lineage>
</organism>
<dbReference type="AlphaFoldDB" id="A0AAN8PTP2"/>
<reference evidence="7 8" key="1">
    <citation type="submission" date="2024-01" db="EMBL/GenBank/DDBJ databases">
        <title>The genome of the rayed Mediterranean limpet Patella caerulea (Linnaeus, 1758).</title>
        <authorList>
            <person name="Anh-Thu Weber A."/>
            <person name="Halstead-Nussloch G."/>
        </authorList>
    </citation>
    <scope>NUCLEOTIDE SEQUENCE [LARGE SCALE GENOMIC DNA]</scope>
    <source>
        <strain evidence="7">AATW-2023a</strain>
        <tissue evidence="7">Whole specimen</tissue>
    </source>
</reference>
<evidence type="ECO:0000256" key="1">
    <source>
        <dbReference type="ARBA" id="ARBA00004613"/>
    </source>
</evidence>
<feature type="domain" description="WxxW" evidence="6">
    <location>
        <begin position="317"/>
        <end position="399"/>
    </location>
</feature>
<dbReference type="InterPro" id="IPR025155">
    <property type="entry name" value="WxxW_domain"/>
</dbReference>
<dbReference type="Proteomes" id="UP001347796">
    <property type="component" value="Unassembled WGS sequence"/>
</dbReference>
<evidence type="ECO:0000256" key="4">
    <source>
        <dbReference type="ARBA" id="ARBA00023180"/>
    </source>
</evidence>
<feature type="domain" description="WxxW" evidence="6">
    <location>
        <begin position="787"/>
        <end position="869"/>
    </location>
</feature>
<evidence type="ECO:0000256" key="5">
    <source>
        <dbReference type="SAM" id="SignalP"/>
    </source>
</evidence>
<sequence length="1016" mass="111997">MLPNTLTLLASLIALIKSASFRVVEPKCINGNWTPFFDRDDPSGDYDYESHLLIREKNPKEVCEHPTNVDARLLNGAHYLTAGEVVSVGPAIGLICENSDQSDKKCEDYKVRFCCPKEPSCNNGYWTTFFDRDNPSGNYDYEALSAIQNENPGKVCASPIGVDARLLNGNHYSTSGEDVTVSASLGLICKNANQKDRKCEDYKVRFCCPKEIVEPECNNGYWTPFFDRDNPSGSYDYESLSDIQKENPGKLCGNPTGVDARLLNDAHYLTAGEVVSVGASIGLICKNSDQSDKKCEDYKVRFCCPKEPIFQCPDNAWTDWFDRDNPSGTGDHEVLSVLQKENPGKICPSPSAIDAQLLNGEPYTNGGDVLSISPSNGLVCLNSGQSDKRCNDYKVRFCCFGESTCRKEDWTPWFDRDNPSGYYDWEGLATIQQENPGRVCSNPTAVDAQLINGNPYTDGGDDVVIGPTHGLTCKNDDQDDKRCNDYKVRFCCSKVSEPPACKEEHWTQWFDRDNPSGQADYEALSNLLVENPGKICAVPSAVEAQLLNGNPYTDGGDVVTVGANIGLLCFNKLQPDGKCNDYKVRFCCEPAEPVCPDNAWTGWFDRDDPTGHYDYESLADLQKENPGKICPSPSAIDAQLTNGTPYINGGDILTISPSVGLICKNSDQLDKKCNDYKVRFCCFGESTCPKEHWTSWYDRDNPSGYYDWEGLASIQQDNPGKVCSNPTAVDAQLTSGAPYTDGNDDVVIGPTHGLTCKNDDQDDKRCNDYQVRFCCSEETPSCPNDAWTQWFDRDNPSGGYDYEGLSILQQEYPGKICSSPSAVHAQLTSGEHYTAGGDIVNLSAQGGLICKNSDQVDKSCEDYKVRFCCAGDNQPVCRKEDWTQWFDIDSPTKSNGLSDKETLYALRERYPDEICPNPSAFDAVTVAGVSYTSTRDALSVGPTLGLICTGSIQSDRTCNDYKVRFCCEGKETGGINHEQVAEDLAAEGLSLLNTIKDDVLPSKQQSSIIIDDHLIK</sequence>
<protein>
    <recommendedName>
        <fullName evidence="6">WxxW domain-containing protein</fullName>
    </recommendedName>
</protein>
<accession>A0AAN8PTP2</accession>
<keyword evidence="3 5" id="KW-0732">Signal</keyword>
<comment type="subcellular location">
    <subcellularLocation>
        <location evidence="1">Secreted</location>
    </subcellularLocation>
</comment>
<feature type="domain" description="WxxW" evidence="6">
    <location>
        <begin position="33"/>
        <end position="115"/>
    </location>
</feature>
<feature type="domain" description="WxxW" evidence="6">
    <location>
        <begin position="506"/>
        <end position="588"/>
    </location>
</feature>
<evidence type="ECO:0000313" key="8">
    <source>
        <dbReference type="Proteomes" id="UP001347796"/>
    </source>
</evidence>
<dbReference type="PANTHER" id="PTHR15031">
    <property type="entry name" value="CARTILAGE INTERMEDIATE LAYER PROTEIN CLIP"/>
    <property type="match status" value="1"/>
</dbReference>
<evidence type="ECO:0000256" key="3">
    <source>
        <dbReference type="ARBA" id="ARBA00022729"/>
    </source>
</evidence>
<evidence type="ECO:0000256" key="2">
    <source>
        <dbReference type="ARBA" id="ARBA00022525"/>
    </source>
</evidence>
<comment type="caution">
    <text evidence="7">The sequence shown here is derived from an EMBL/GenBank/DDBJ whole genome shotgun (WGS) entry which is preliminary data.</text>
</comment>
<feature type="domain" description="WxxW" evidence="6">
    <location>
        <begin position="600"/>
        <end position="682"/>
    </location>
</feature>
<keyword evidence="8" id="KW-1185">Reference proteome</keyword>
<feature type="domain" description="WxxW" evidence="6">
    <location>
        <begin position="882"/>
        <end position="967"/>
    </location>
</feature>
<feature type="signal peptide" evidence="5">
    <location>
        <begin position="1"/>
        <end position="18"/>
    </location>
</feature>
<proteinExistence type="predicted"/>
<dbReference type="Pfam" id="PF13330">
    <property type="entry name" value="Mucin2_WxxW"/>
    <property type="match status" value="10"/>
</dbReference>
<feature type="domain" description="WxxW" evidence="6">
    <location>
        <begin position="222"/>
        <end position="304"/>
    </location>
</feature>
<evidence type="ECO:0000259" key="6">
    <source>
        <dbReference type="Pfam" id="PF13330"/>
    </source>
</evidence>
<dbReference type="GO" id="GO:0005576">
    <property type="term" value="C:extracellular region"/>
    <property type="evidence" value="ECO:0007669"/>
    <property type="project" value="UniProtKB-SubCell"/>
</dbReference>
<feature type="domain" description="WxxW" evidence="6">
    <location>
        <begin position="410"/>
        <end position="492"/>
    </location>
</feature>
<feature type="chain" id="PRO_5043016997" description="WxxW domain-containing protein" evidence="5">
    <location>
        <begin position="19"/>
        <end position="1016"/>
    </location>
</feature>